<comment type="caution">
    <text evidence="2">The sequence shown here is derived from an EMBL/GenBank/DDBJ whole genome shotgun (WGS) entry which is preliminary data.</text>
</comment>
<accession>A0AA88D432</accession>
<evidence type="ECO:0000256" key="1">
    <source>
        <dbReference type="SAM" id="MobiDB-lite"/>
    </source>
</evidence>
<evidence type="ECO:0000313" key="2">
    <source>
        <dbReference type="EMBL" id="GMN43675.1"/>
    </source>
</evidence>
<feature type="region of interest" description="Disordered" evidence="1">
    <location>
        <begin position="1"/>
        <end position="55"/>
    </location>
</feature>
<sequence>MREMEGGGGEGGGAVGGWANKIESIPQPRPTQLSSLLDVAPSPHPKSASPPPNLPAIPSCHPYLPLLPFLTLNLHRHLPILAHRCPHSPTPSSQRHLFFLAHDIVSSSPVSHLTRPMQKLTHLHFL</sequence>
<dbReference type="Proteomes" id="UP001187192">
    <property type="component" value="Unassembled WGS sequence"/>
</dbReference>
<evidence type="ECO:0000313" key="3">
    <source>
        <dbReference type="Proteomes" id="UP001187192"/>
    </source>
</evidence>
<organism evidence="2 3">
    <name type="scientific">Ficus carica</name>
    <name type="common">Common fig</name>
    <dbReference type="NCBI Taxonomy" id="3494"/>
    <lineage>
        <taxon>Eukaryota</taxon>
        <taxon>Viridiplantae</taxon>
        <taxon>Streptophyta</taxon>
        <taxon>Embryophyta</taxon>
        <taxon>Tracheophyta</taxon>
        <taxon>Spermatophyta</taxon>
        <taxon>Magnoliopsida</taxon>
        <taxon>eudicotyledons</taxon>
        <taxon>Gunneridae</taxon>
        <taxon>Pentapetalae</taxon>
        <taxon>rosids</taxon>
        <taxon>fabids</taxon>
        <taxon>Rosales</taxon>
        <taxon>Moraceae</taxon>
        <taxon>Ficeae</taxon>
        <taxon>Ficus</taxon>
    </lineage>
</organism>
<gene>
    <name evidence="2" type="ORF">TIFTF001_012881</name>
</gene>
<reference evidence="2" key="1">
    <citation type="submission" date="2023-07" db="EMBL/GenBank/DDBJ databases">
        <title>draft genome sequence of fig (Ficus carica).</title>
        <authorList>
            <person name="Takahashi T."/>
            <person name="Nishimura K."/>
        </authorList>
    </citation>
    <scope>NUCLEOTIDE SEQUENCE</scope>
</reference>
<dbReference type="AlphaFoldDB" id="A0AA88D432"/>
<feature type="compositionally biased region" description="Gly residues" evidence="1">
    <location>
        <begin position="1"/>
        <end position="16"/>
    </location>
</feature>
<protein>
    <submittedName>
        <fullName evidence="2">Uncharacterized protein</fullName>
    </submittedName>
</protein>
<proteinExistence type="predicted"/>
<keyword evidence="3" id="KW-1185">Reference proteome</keyword>
<dbReference type="EMBL" id="BTGU01000017">
    <property type="protein sequence ID" value="GMN43675.1"/>
    <property type="molecule type" value="Genomic_DNA"/>
</dbReference>
<name>A0AA88D432_FICCA</name>
<feature type="compositionally biased region" description="Pro residues" evidence="1">
    <location>
        <begin position="42"/>
        <end position="55"/>
    </location>
</feature>